<protein>
    <submittedName>
        <fullName evidence="1">Uncharacterized protein</fullName>
    </submittedName>
</protein>
<dbReference type="AlphaFoldDB" id="A0A7G1I8W7"/>
<proteinExistence type="predicted"/>
<reference evidence="1 2" key="1">
    <citation type="submission" date="2020-07" db="EMBL/GenBank/DDBJ databases">
        <title>Mycobacterium kansasii (former subtype) with zoonotic potential isolated from diseased indoor pet cat, Japan.</title>
        <authorList>
            <person name="Fukano H."/>
            <person name="Terazono T."/>
            <person name="Hoshino Y."/>
        </authorList>
    </citation>
    <scope>NUCLEOTIDE SEQUENCE [LARGE SCALE GENOMIC DNA]</scope>
    <source>
        <strain evidence="1 2">Kuro-I</strain>
    </source>
</reference>
<gene>
    <name evidence="1" type="ORF">NIIDMKKI_14580</name>
</gene>
<sequence length="81" mass="8661">MVILASRVCEVTHHNYSACAGRFARLFVGLSQGWSAGADCEPTAEDIATHWPEVSATEPFTAPGSIFEEVFSVCARLGVTT</sequence>
<keyword evidence="2" id="KW-1185">Reference proteome</keyword>
<dbReference type="EMBL" id="AP023343">
    <property type="protein sequence ID" value="BCI86252.1"/>
    <property type="molecule type" value="Genomic_DNA"/>
</dbReference>
<evidence type="ECO:0000313" key="2">
    <source>
        <dbReference type="Proteomes" id="UP000516380"/>
    </source>
</evidence>
<accession>A0A7G1I8W7</accession>
<name>A0A7G1I8W7_MYCKA</name>
<evidence type="ECO:0000313" key="1">
    <source>
        <dbReference type="EMBL" id="BCI86252.1"/>
    </source>
</evidence>
<dbReference type="Proteomes" id="UP000516380">
    <property type="component" value="Chromosome"/>
</dbReference>
<organism evidence="1 2">
    <name type="scientific">Mycobacterium kansasii</name>
    <dbReference type="NCBI Taxonomy" id="1768"/>
    <lineage>
        <taxon>Bacteria</taxon>
        <taxon>Bacillati</taxon>
        <taxon>Actinomycetota</taxon>
        <taxon>Actinomycetes</taxon>
        <taxon>Mycobacteriales</taxon>
        <taxon>Mycobacteriaceae</taxon>
        <taxon>Mycobacterium</taxon>
    </lineage>
</organism>